<evidence type="ECO:0000313" key="7">
    <source>
        <dbReference type="Proteomes" id="UP000036987"/>
    </source>
</evidence>
<feature type="domain" description="RanBP2-type" evidence="5">
    <location>
        <begin position="231"/>
        <end position="257"/>
    </location>
</feature>
<dbReference type="InterPro" id="IPR001876">
    <property type="entry name" value="Znf_RanBP2"/>
</dbReference>
<feature type="domain" description="RanBP2-type" evidence="5">
    <location>
        <begin position="184"/>
        <end position="210"/>
    </location>
</feature>
<dbReference type="PANTHER" id="PTHR12999">
    <property type="entry name" value="ZINC FINGER RAN-BINDING DOMAIN-CONTAINING PROTEIN 2 ZRANB2-RELATED"/>
    <property type="match status" value="1"/>
</dbReference>
<keyword evidence="7" id="KW-1185">Reference proteome</keyword>
<dbReference type="AlphaFoldDB" id="A0A0K9P256"/>
<dbReference type="EMBL" id="LFYR01001279">
    <property type="protein sequence ID" value="KMZ63059.1"/>
    <property type="molecule type" value="Genomic_DNA"/>
</dbReference>
<comment type="caution">
    <text evidence="6">The sequence shown here is derived from an EMBL/GenBank/DDBJ whole genome shotgun (WGS) entry which is preliminary data.</text>
</comment>
<dbReference type="PANTHER" id="PTHR12999:SF24">
    <property type="entry name" value="RANBP2-TYPE DOMAIN-CONTAINING PROTEIN"/>
    <property type="match status" value="1"/>
</dbReference>
<evidence type="ECO:0000256" key="3">
    <source>
        <dbReference type="ARBA" id="ARBA00022833"/>
    </source>
</evidence>
<evidence type="ECO:0000313" key="6">
    <source>
        <dbReference type="EMBL" id="KMZ63059.1"/>
    </source>
</evidence>
<dbReference type="Gene3D" id="4.10.1060.10">
    <property type="entry name" value="Zinc finger, RanBP2-type"/>
    <property type="match status" value="3"/>
</dbReference>
<keyword evidence="3" id="KW-0862">Zinc</keyword>
<dbReference type="OMA" id="GSWTCNK"/>
<dbReference type="InterPro" id="IPR036443">
    <property type="entry name" value="Znf_RanBP2_sf"/>
</dbReference>
<reference evidence="7" key="1">
    <citation type="journal article" date="2016" name="Nature">
        <title>The genome of the seagrass Zostera marina reveals angiosperm adaptation to the sea.</title>
        <authorList>
            <person name="Olsen J.L."/>
            <person name="Rouze P."/>
            <person name="Verhelst B."/>
            <person name="Lin Y.-C."/>
            <person name="Bayer T."/>
            <person name="Collen J."/>
            <person name="Dattolo E."/>
            <person name="De Paoli E."/>
            <person name="Dittami S."/>
            <person name="Maumus F."/>
            <person name="Michel G."/>
            <person name="Kersting A."/>
            <person name="Lauritano C."/>
            <person name="Lohaus R."/>
            <person name="Toepel M."/>
            <person name="Tonon T."/>
            <person name="Vanneste K."/>
            <person name="Amirebrahimi M."/>
            <person name="Brakel J."/>
            <person name="Bostroem C."/>
            <person name="Chovatia M."/>
            <person name="Grimwood J."/>
            <person name="Jenkins J.W."/>
            <person name="Jueterbock A."/>
            <person name="Mraz A."/>
            <person name="Stam W.T."/>
            <person name="Tice H."/>
            <person name="Bornberg-Bauer E."/>
            <person name="Green P.J."/>
            <person name="Pearson G.A."/>
            <person name="Procaccini G."/>
            <person name="Duarte C.M."/>
            <person name="Schmutz J."/>
            <person name="Reusch T.B.H."/>
            <person name="Van de Peer Y."/>
        </authorList>
    </citation>
    <scope>NUCLEOTIDE SEQUENCE [LARGE SCALE GENOMIC DNA]</scope>
    <source>
        <strain evidence="7">cv. Finnish</strain>
    </source>
</reference>
<evidence type="ECO:0000256" key="4">
    <source>
        <dbReference type="SAM" id="MobiDB-lite"/>
    </source>
</evidence>
<feature type="domain" description="RanBP2-type" evidence="5">
    <location>
        <begin position="26"/>
        <end position="52"/>
    </location>
</feature>
<sequence length="265" mass="29082">MSSAKGSHRDSFGTKRSRNEGSRSEGDWTCRDCGNVNFSFRTVCNRSHCGAPRQVVSPRVNSNVLHPASYDHSPPCYGNGIQVQPLHPGMPNNYRVPIPLPALRYNFGLHPNGQNPYELLPGYGPPNSIPGMNYGQGHGLGINDFGYGYRGSPMPVPGPWPIPALSDNNGSRKRRGGPDGLSEGDWICPLCDNINFSFRTNCNMKKCNAPRPTTIPATNLRSRDSTETPEGSWTCNECGNLNYPFRTTCNRKGCENEKPPLPESS</sequence>
<dbReference type="SMART" id="SM00547">
    <property type="entry name" value="ZnF_RBZ"/>
    <property type="match status" value="3"/>
</dbReference>
<accession>A0A0K9P256</accession>
<feature type="region of interest" description="Disordered" evidence="4">
    <location>
        <begin position="1"/>
        <end position="27"/>
    </location>
</feature>
<organism evidence="6 7">
    <name type="scientific">Zostera marina</name>
    <name type="common">Eelgrass</name>
    <dbReference type="NCBI Taxonomy" id="29655"/>
    <lineage>
        <taxon>Eukaryota</taxon>
        <taxon>Viridiplantae</taxon>
        <taxon>Streptophyta</taxon>
        <taxon>Embryophyta</taxon>
        <taxon>Tracheophyta</taxon>
        <taxon>Spermatophyta</taxon>
        <taxon>Magnoliopsida</taxon>
        <taxon>Liliopsida</taxon>
        <taxon>Zosteraceae</taxon>
        <taxon>Zostera</taxon>
    </lineage>
</organism>
<evidence type="ECO:0000256" key="1">
    <source>
        <dbReference type="ARBA" id="ARBA00022723"/>
    </source>
</evidence>
<gene>
    <name evidence="6" type="ORF">ZOSMA_42G00980</name>
</gene>
<protein>
    <recommendedName>
        <fullName evidence="5">RanBP2-type domain-containing protein</fullName>
    </recommendedName>
</protein>
<evidence type="ECO:0000259" key="5">
    <source>
        <dbReference type="SMART" id="SM00547"/>
    </source>
</evidence>
<dbReference type="GO" id="GO:0003729">
    <property type="term" value="F:mRNA binding"/>
    <property type="evidence" value="ECO:0000318"/>
    <property type="project" value="GO_Central"/>
</dbReference>
<dbReference type="STRING" id="29655.A0A0K9P256"/>
<dbReference type="OrthoDB" id="1878647at2759"/>
<dbReference type="GO" id="GO:0005737">
    <property type="term" value="C:cytoplasm"/>
    <property type="evidence" value="ECO:0000318"/>
    <property type="project" value="GO_Central"/>
</dbReference>
<dbReference type="SUPFAM" id="SSF90209">
    <property type="entry name" value="Ran binding protein zinc finger-like"/>
    <property type="match status" value="3"/>
</dbReference>
<name>A0A0K9P256_ZOSMR</name>
<proteinExistence type="predicted"/>
<feature type="compositionally biased region" description="Basic and acidic residues" evidence="4">
    <location>
        <begin position="7"/>
        <end position="27"/>
    </location>
</feature>
<keyword evidence="2" id="KW-0863">Zinc-finger</keyword>
<dbReference type="Proteomes" id="UP000036987">
    <property type="component" value="Unassembled WGS sequence"/>
</dbReference>
<evidence type="ECO:0000256" key="2">
    <source>
        <dbReference type="ARBA" id="ARBA00022771"/>
    </source>
</evidence>
<dbReference type="Pfam" id="PF00641">
    <property type="entry name" value="Zn_ribbon_RanBP"/>
    <property type="match status" value="3"/>
</dbReference>
<keyword evidence="1" id="KW-0479">Metal-binding</keyword>
<dbReference type="GO" id="GO:0008270">
    <property type="term" value="F:zinc ion binding"/>
    <property type="evidence" value="ECO:0007669"/>
    <property type="project" value="UniProtKB-KW"/>
</dbReference>